<organism evidence="1 2">
    <name type="scientific">Dimargaris verticillata</name>
    <dbReference type="NCBI Taxonomy" id="2761393"/>
    <lineage>
        <taxon>Eukaryota</taxon>
        <taxon>Fungi</taxon>
        <taxon>Fungi incertae sedis</taxon>
        <taxon>Zoopagomycota</taxon>
        <taxon>Kickxellomycotina</taxon>
        <taxon>Dimargaritomycetes</taxon>
        <taxon>Dimargaritales</taxon>
        <taxon>Dimargaritaceae</taxon>
        <taxon>Dimargaris</taxon>
    </lineage>
</organism>
<dbReference type="AlphaFoldDB" id="A0A9W8B072"/>
<dbReference type="Proteomes" id="UP001151582">
    <property type="component" value="Unassembled WGS sequence"/>
</dbReference>
<evidence type="ECO:0000313" key="2">
    <source>
        <dbReference type="Proteomes" id="UP001151582"/>
    </source>
</evidence>
<gene>
    <name evidence="1" type="ORF">H4R34_004670</name>
</gene>
<accession>A0A9W8B072</accession>
<comment type="caution">
    <text evidence="1">The sequence shown here is derived from an EMBL/GenBank/DDBJ whole genome shotgun (WGS) entry which is preliminary data.</text>
</comment>
<sequence length="474" mass="53123">MPANRSQWCQESARLYTSDQSQWTAVLAEHPERVEVWRFFADTAPAGPCASAVHTLPRLPSQTLQDWAEGVADEKQASSTLALLKSFQCPGFVPSDQTLVFLLSVLWDPHASASSVAEVVGYLSQLLAMMPGSEVFSKPFEIVFEPLAMGGFWSTLHTIIEQTNHCEKVQPSSTIEFLVSVLERDLRARAEGKLEDSLLLNTFHRSYKSFVVTHVQPALATLFAAFERSDLDDASNYHLHELLHMRIFIFLATVSSSIWPLHLAGSNRSTSLMAYDVRWLTLQLVILGFINRVDLNSLVTQTYQWLRRVTEGPAHRFIQSLCSPNFKVLVLDTFVRNECVAGDKEGSDLRAVISLDSILDHHCTTVGSMATRRSTRYHPISPDRIVLLIKFVCDLAESYVDSRCELDMTSQSLHTGLSPTEINALGGAREHLTKLGTVLDANDAETLLYLQRLQFVMMDLYMNLCKPTPSRTQT</sequence>
<protein>
    <submittedName>
        <fullName evidence="1">Uncharacterized protein</fullName>
    </submittedName>
</protein>
<dbReference type="OrthoDB" id="5543951at2759"/>
<keyword evidence="2" id="KW-1185">Reference proteome</keyword>
<evidence type="ECO:0000313" key="1">
    <source>
        <dbReference type="EMBL" id="KAJ1974572.1"/>
    </source>
</evidence>
<name>A0A9W8B072_9FUNG</name>
<proteinExistence type="predicted"/>
<reference evidence="1" key="1">
    <citation type="submission" date="2022-07" db="EMBL/GenBank/DDBJ databases">
        <title>Phylogenomic reconstructions and comparative analyses of Kickxellomycotina fungi.</title>
        <authorList>
            <person name="Reynolds N.K."/>
            <person name="Stajich J.E."/>
            <person name="Barry K."/>
            <person name="Grigoriev I.V."/>
            <person name="Crous P."/>
            <person name="Smith M.E."/>
        </authorList>
    </citation>
    <scope>NUCLEOTIDE SEQUENCE</scope>
    <source>
        <strain evidence="1">RSA 567</strain>
    </source>
</reference>
<dbReference type="EMBL" id="JANBQB010000635">
    <property type="protein sequence ID" value="KAJ1974572.1"/>
    <property type="molecule type" value="Genomic_DNA"/>
</dbReference>